<evidence type="ECO:0000256" key="1">
    <source>
        <dbReference type="ARBA" id="ARBA00004123"/>
    </source>
</evidence>
<dbReference type="InterPro" id="IPR016177">
    <property type="entry name" value="DNA-bd_dom_sf"/>
</dbReference>
<dbReference type="AlphaFoldDB" id="A0A087HKS2"/>
<evidence type="ECO:0000256" key="7">
    <source>
        <dbReference type="ARBA" id="ARBA00024343"/>
    </source>
</evidence>
<dbReference type="GO" id="GO:0003700">
    <property type="term" value="F:DNA-binding transcription factor activity"/>
    <property type="evidence" value="ECO:0007669"/>
    <property type="project" value="InterPro"/>
</dbReference>
<dbReference type="SMART" id="SM00380">
    <property type="entry name" value="AP2"/>
    <property type="match status" value="1"/>
</dbReference>
<reference evidence="10" key="1">
    <citation type="journal article" date="2015" name="Nat. Plants">
        <title>Genome expansion of Arabis alpina linked with retrotransposition and reduced symmetric DNA methylation.</title>
        <authorList>
            <person name="Willing E.M."/>
            <person name="Rawat V."/>
            <person name="Mandakova T."/>
            <person name="Maumus F."/>
            <person name="James G.V."/>
            <person name="Nordstroem K.J."/>
            <person name="Becker C."/>
            <person name="Warthmann N."/>
            <person name="Chica C."/>
            <person name="Szarzynska B."/>
            <person name="Zytnicki M."/>
            <person name="Albani M.C."/>
            <person name="Kiefer C."/>
            <person name="Bergonzi S."/>
            <person name="Castaings L."/>
            <person name="Mateos J.L."/>
            <person name="Berns M.C."/>
            <person name="Bujdoso N."/>
            <person name="Piofczyk T."/>
            <person name="de Lorenzo L."/>
            <person name="Barrero-Sicilia C."/>
            <person name="Mateos I."/>
            <person name="Piednoel M."/>
            <person name="Hagmann J."/>
            <person name="Chen-Min-Tao R."/>
            <person name="Iglesias-Fernandez R."/>
            <person name="Schuster S.C."/>
            <person name="Alonso-Blanco C."/>
            <person name="Roudier F."/>
            <person name="Carbonero P."/>
            <person name="Paz-Ares J."/>
            <person name="Davis S.J."/>
            <person name="Pecinka A."/>
            <person name="Quesneville H."/>
            <person name="Colot V."/>
            <person name="Lysak M.A."/>
            <person name="Weigel D."/>
            <person name="Coupland G."/>
            <person name="Schneeberger K."/>
        </authorList>
    </citation>
    <scope>NUCLEOTIDE SEQUENCE [LARGE SCALE GENOMIC DNA]</scope>
    <source>
        <strain evidence="10">cv. Pajares</strain>
    </source>
</reference>
<comment type="similarity">
    <text evidence="7">Belongs to the AP2/ERF transcription factor family. ERF subfamily.</text>
</comment>
<evidence type="ECO:0000313" key="9">
    <source>
        <dbReference type="EMBL" id="KFK42724.1"/>
    </source>
</evidence>
<keyword evidence="6" id="KW-0539">Nucleus</keyword>
<keyword evidence="2" id="KW-0936">Ethylene signaling pathway</keyword>
<evidence type="ECO:0000256" key="5">
    <source>
        <dbReference type="ARBA" id="ARBA00023163"/>
    </source>
</evidence>
<dbReference type="PROSITE" id="PS51032">
    <property type="entry name" value="AP2_ERF"/>
    <property type="match status" value="1"/>
</dbReference>
<dbReference type="Pfam" id="PF00847">
    <property type="entry name" value="AP2"/>
    <property type="match status" value="1"/>
</dbReference>
<keyword evidence="10" id="KW-1185">Reference proteome</keyword>
<keyword evidence="3" id="KW-0805">Transcription regulation</keyword>
<protein>
    <submittedName>
        <fullName evidence="9">Ethylene-responsive transcription factor</fullName>
    </submittedName>
</protein>
<name>A0A087HKS2_ARAAL</name>
<dbReference type="GO" id="GO:0009873">
    <property type="term" value="P:ethylene-activated signaling pathway"/>
    <property type="evidence" value="ECO:0007669"/>
    <property type="project" value="UniProtKB-KW"/>
</dbReference>
<gene>
    <name evidence="9" type="ordered locus">AALP_Aa1g031600</name>
</gene>
<evidence type="ECO:0000256" key="2">
    <source>
        <dbReference type="ARBA" id="ARBA00022745"/>
    </source>
</evidence>
<dbReference type="Gene3D" id="3.30.730.10">
    <property type="entry name" value="AP2/ERF domain"/>
    <property type="match status" value="1"/>
</dbReference>
<comment type="subcellular location">
    <subcellularLocation>
        <location evidence="1">Nucleus</location>
    </subcellularLocation>
</comment>
<keyword evidence="4" id="KW-0238">DNA-binding</keyword>
<evidence type="ECO:0000256" key="6">
    <source>
        <dbReference type="ARBA" id="ARBA00023242"/>
    </source>
</evidence>
<evidence type="ECO:0000313" key="10">
    <source>
        <dbReference type="Proteomes" id="UP000029120"/>
    </source>
</evidence>
<dbReference type="InterPro" id="IPR036955">
    <property type="entry name" value="AP2/ERF_dom_sf"/>
</dbReference>
<dbReference type="GO" id="GO:0003677">
    <property type="term" value="F:DNA binding"/>
    <property type="evidence" value="ECO:0007669"/>
    <property type="project" value="UniProtKB-KW"/>
</dbReference>
<dbReference type="InterPro" id="IPR001471">
    <property type="entry name" value="AP2/ERF_dom"/>
</dbReference>
<evidence type="ECO:0000259" key="8">
    <source>
        <dbReference type="PROSITE" id="PS51032"/>
    </source>
</evidence>
<dbReference type="FunFam" id="3.30.730.10:FF:000001">
    <property type="entry name" value="Ethylene-responsive transcription factor 2"/>
    <property type="match status" value="1"/>
</dbReference>
<accession>A0A087HKS2</accession>
<dbReference type="CDD" id="cd00018">
    <property type="entry name" value="AP2"/>
    <property type="match status" value="1"/>
</dbReference>
<dbReference type="PANTHER" id="PTHR31677">
    <property type="entry name" value="AP2 DOMAIN CLASS TRANSCRIPTION FACTOR"/>
    <property type="match status" value="1"/>
</dbReference>
<dbReference type="EMBL" id="CM002869">
    <property type="protein sequence ID" value="KFK42724.1"/>
    <property type="molecule type" value="Genomic_DNA"/>
</dbReference>
<evidence type="ECO:0000256" key="4">
    <source>
        <dbReference type="ARBA" id="ARBA00023125"/>
    </source>
</evidence>
<dbReference type="GO" id="GO:0005634">
    <property type="term" value="C:nucleus"/>
    <property type="evidence" value="ECO:0007669"/>
    <property type="project" value="UniProtKB-SubCell"/>
</dbReference>
<dbReference type="eggNOG" id="ENOG502RZGB">
    <property type="taxonomic scope" value="Eukaryota"/>
</dbReference>
<sequence>MEEVRYRGVRKRPWGKYAAEIHPPRNKRRVWLGTFDTAEEAARAYDSAAREFRGSKAITNFPLTEDGGNASATARKGTFPCSGVLSTAVGEIFSYPMHATALREELVRGCPVQFEPIALGLSLGLGTAVEVDREASSVVDYKLRRELNLDLSLGPSVDV</sequence>
<dbReference type="PANTHER" id="PTHR31677:SF228">
    <property type="entry name" value="ETHYLENE-RESPONSIVE TRANSCRIPTION FACTOR 10-RELATED"/>
    <property type="match status" value="1"/>
</dbReference>
<dbReference type="OrthoDB" id="1931494at2759"/>
<organism evidence="9 10">
    <name type="scientific">Arabis alpina</name>
    <name type="common">Alpine rock-cress</name>
    <dbReference type="NCBI Taxonomy" id="50452"/>
    <lineage>
        <taxon>Eukaryota</taxon>
        <taxon>Viridiplantae</taxon>
        <taxon>Streptophyta</taxon>
        <taxon>Embryophyta</taxon>
        <taxon>Tracheophyta</taxon>
        <taxon>Spermatophyta</taxon>
        <taxon>Magnoliopsida</taxon>
        <taxon>eudicotyledons</taxon>
        <taxon>Gunneridae</taxon>
        <taxon>Pentapetalae</taxon>
        <taxon>rosids</taxon>
        <taxon>malvids</taxon>
        <taxon>Brassicales</taxon>
        <taxon>Brassicaceae</taxon>
        <taxon>Arabideae</taxon>
        <taxon>Arabis</taxon>
    </lineage>
</organism>
<dbReference type="PRINTS" id="PR00367">
    <property type="entry name" value="ETHRSPELEMNT"/>
</dbReference>
<dbReference type="SUPFAM" id="SSF54171">
    <property type="entry name" value="DNA-binding domain"/>
    <property type="match status" value="1"/>
</dbReference>
<dbReference type="Gramene" id="KFK42724">
    <property type="protein sequence ID" value="KFK42724"/>
    <property type="gene ID" value="AALP_AA1G031600"/>
</dbReference>
<dbReference type="OMA" id="ANWNNDS"/>
<feature type="domain" description="AP2/ERF" evidence="8">
    <location>
        <begin position="5"/>
        <end position="62"/>
    </location>
</feature>
<proteinExistence type="inferred from homology"/>
<evidence type="ECO:0000256" key="3">
    <source>
        <dbReference type="ARBA" id="ARBA00023015"/>
    </source>
</evidence>
<keyword evidence="5" id="KW-0804">Transcription</keyword>
<dbReference type="Proteomes" id="UP000029120">
    <property type="component" value="Chromosome 1"/>
</dbReference>